<evidence type="ECO:0000313" key="1">
    <source>
        <dbReference type="Ensembl" id="ENSPMGP00000002560.1"/>
    </source>
</evidence>
<name>A0A3B3ZD65_9GOBI</name>
<keyword evidence="2" id="KW-1185">Reference proteome</keyword>
<protein>
    <recommendedName>
        <fullName evidence="3">Peroxisomal biogenesis factor 26</fullName>
    </recommendedName>
</protein>
<dbReference type="GO" id="GO:0051117">
    <property type="term" value="F:ATPase binding"/>
    <property type="evidence" value="ECO:0007669"/>
    <property type="project" value="TreeGrafter"/>
</dbReference>
<dbReference type="Ensembl" id="ENSPMGT00000002709.1">
    <property type="protein sequence ID" value="ENSPMGP00000002560.1"/>
    <property type="gene ID" value="ENSPMGG00000002245.1"/>
</dbReference>
<dbReference type="AlphaFoldDB" id="A0A3B3ZD65"/>
<dbReference type="InterPro" id="IPR010797">
    <property type="entry name" value="Pex26"/>
</dbReference>
<sequence length="295" mass="33575">MNISPNSNLASGSAISTSQSSTMNVMLSLLESVAEQFILNKDFETVFESCDRALQTLTNDLLYDDCLSRSEDIKTGFCILGIQALAELNEWRRALPWVLQQYDYQEKIPAKIIQMCILLYSKVGEAAVMMDVTSVWLHCVENNRTSGFATVMELYLLHILIPLGHLEEARELIQGRVGSCTLTEEQRHTALDIVEEKELQNNPAQKPSSGSTTCLLRPKPQGVEMTHKKHSKFMLLSYLHSLVFAVLLYMLFIRMDPALPSSFMWISKLHQLIRQMWTALFGPYHRSRPLPSKYV</sequence>
<dbReference type="GO" id="GO:0044877">
    <property type="term" value="F:protein-containing complex binding"/>
    <property type="evidence" value="ECO:0007669"/>
    <property type="project" value="InterPro"/>
</dbReference>
<evidence type="ECO:0000313" key="2">
    <source>
        <dbReference type="Proteomes" id="UP000261520"/>
    </source>
</evidence>
<dbReference type="GO" id="GO:0045046">
    <property type="term" value="P:protein import into peroxisome membrane"/>
    <property type="evidence" value="ECO:0007669"/>
    <property type="project" value="InterPro"/>
</dbReference>
<dbReference type="Pfam" id="PF07163">
    <property type="entry name" value="Pex26"/>
    <property type="match status" value="1"/>
</dbReference>
<dbReference type="GO" id="GO:0016558">
    <property type="term" value="P:protein import into peroxisome matrix"/>
    <property type="evidence" value="ECO:0007669"/>
    <property type="project" value="TreeGrafter"/>
</dbReference>
<reference evidence="1" key="1">
    <citation type="submission" date="2025-08" db="UniProtKB">
        <authorList>
            <consortium name="Ensembl"/>
        </authorList>
    </citation>
    <scope>IDENTIFICATION</scope>
</reference>
<dbReference type="Proteomes" id="UP000261520">
    <property type="component" value="Unplaced"/>
</dbReference>
<proteinExistence type="predicted"/>
<dbReference type="STRING" id="409849.ENSPMGP00000002560"/>
<accession>A0A3B3ZD65</accession>
<dbReference type="PANTHER" id="PTHR16262:SF2">
    <property type="entry name" value="PEROXISOME ASSEMBLY PROTEIN 26"/>
    <property type="match status" value="1"/>
</dbReference>
<reference evidence="1" key="2">
    <citation type="submission" date="2025-09" db="UniProtKB">
        <authorList>
            <consortium name="Ensembl"/>
        </authorList>
    </citation>
    <scope>IDENTIFICATION</scope>
</reference>
<dbReference type="PANTHER" id="PTHR16262">
    <property type="entry name" value="PEROXISOME ASSEMBLY PROTEIN 26"/>
    <property type="match status" value="1"/>
</dbReference>
<dbReference type="GO" id="GO:0005778">
    <property type="term" value="C:peroxisomal membrane"/>
    <property type="evidence" value="ECO:0007669"/>
    <property type="project" value="InterPro"/>
</dbReference>
<organism evidence="1 2">
    <name type="scientific">Periophthalmus magnuspinnatus</name>
    <dbReference type="NCBI Taxonomy" id="409849"/>
    <lineage>
        <taxon>Eukaryota</taxon>
        <taxon>Metazoa</taxon>
        <taxon>Chordata</taxon>
        <taxon>Craniata</taxon>
        <taxon>Vertebrata</taxon>
        <taxon>Euteleostomi</taxon>
        <taxon>Actinopterygii</taxon>
        <taxon>Neopterygii</taxon>
        <taxon>Teleostei</taxon>
        <taxon>Neoteleostei</taxon>
        <taxon>Acanthomorphata</taxon>
        <taxon>Gobiaria</taxon>
        <taxon>Gobiiformes</taxon>
        <taxon>Gobioidei</taxon>
        <taxon>Gobiidae</taxon>
        <taxon>Oxudercinae</taxon>
        <taxon>Periophthalmus</taxon>
    </lineage>
</organism>
<evidence type="ECO:0008006" key="3">
    <source>
        <dbReference type="Google" id="ProtNLM"/>
    </source>
</evidence>